<dbReference type="InterPro" id="IPR008271">
    <property type="entry name" value="Ser/Thr_kinase_AS"/>
</dbReference>
<feature type="compositionally biased region" description="Polar residues" evidence="5">
    <location>
        <begin position="528"/>
        <end position="540"/>
    </location>
</feature>
<dbReference type="CDD" id="cd21037">
    <property type="entry name" value="MLKL_NTD"/>
    <property type="match status" value="1"/>
</dbReference>
<feature type="region of interest" description="Disordered" evidence="5">
    <location>
        <begin position="474"/>
        <end position="558"/>
    </location>
</feature>
<dbReference type="Pfam" id="PF07714">
    <property type="entry name" value="PK_Tyr_Ser-Thr"/>
    <property type="match status" value="1"/>
</dbReference>
<dbReference type="InterPro" id="IPR051681">
    <property type="entry name" value="Ser/Thr_Kinases-Pseudokinases"/>
</dbReference>
<dbReference type="InterPro" id="IPR036537">
    <property type="entry name" value="Adaptor_Cbl_N_dom_sf"/>
</dbReference>
<evidence type="ECO:0000313" key="7">
    <source>
        <dbReference type="EMBL" id="KAK7682109.1"/>
    </source>
</evidence>
<accession>A0AAW0FRB5</accession>
<keyword evidence="8" id="KW-1185">Reference proteome</keyword>
<keyword evidence="1" id="KW-0723">Serine/threonine-protein kinase</keyword>
<dbReference type="PANTHER" id="PTHR44329:SF214">
    <property type="entry name" value="PROTEIN KINASE DOMAIN-CONTAINING PROTEIN"/>
    <property type="match status" value="1"/>
</dbReference>
<dbReference type="Gene3D" id="1.20.930.20">
    <property type="entry name" value="Adaptor protein Cbl, N-terminal domain"/>
    <property type="match status" value="1"/>
</dbReference>
<evidence type="ECO:0000256" key="5">
    <source>
        <dbReference type="SAM" id="MobiDB-lite"/>
    </source>
</evidence>
<evidence type="ECO:0000256" key="3">
    <source>
        <dbReference type="ARBA" id="ARBA00022840"/>
    </source>
</evidence>
<evidence type="ECO:0000256" key="2">
    <source>
        <dbReference type="ARBA" id="ARBA00022741"/>
    </source>
</evidence>
<dbReference type="PANTHER" id="PTHR44329">
    <property type="entry name" value="SERINE/THREONINE-PROTEIN KINASE TNNI3K-RELATED"/>
    <property type="match status" value="1"/>
</dbReference>
<dbReference type="InterPro" id="IPR059179">
    <property type="entry name" value="MLKL-like_MCAfunc"/>
</dbReference>
<reference evidence="7 8" key="1">
    <citation type="submission" date="2022-09" db="EMBL/GenBank/DDBJ databases">
        <authorList>
            <person name="Palmer J.M."/>
        </authorList>
    </citation>
    <scope>NUCLEOTIDE SEQUENCE [LARGE SCALE GENOMIC DNA]</scope>
    <source>
        <strain evidence="7 8">DSM 7382</strain>
    </source>
</reference>
<feature type="domain" description="Protein kinase" evidence="6">
    <location>
        <begin position="215"/>
        <end position="477"/>
    </location>
</feature>
<dbReference type="InterPro" id="IPR001245">
    <property type="entry name" value="Ser-Thr/Tyr_kinase_cat_dom"/>
</dbReference>
<keyword evidence="1" id="KW-0418">Kinase</keyword>
<evidence type="ECO:0000313" key="8">
    <source>
        <dbReference type="Proteomes" id="UP001385951"/>
    </source>
</evidence>
<dbReference type="InterPro" id="IPR011009">
    <property type="entry name" value="Kinase-like_dom_sf"/>
</dbReference>
<dbReference type="SUPFAM" id="SSF56112">
    <property type="entry name" value="Protein kinase-like (PK-like)"/>
    <property type="match status" value="1"/>
</dbReference>
<comment type="caution">
    <text evidence="7">The sequence shown here is derived from an EMBL/GenBank/DDBJ whole genome shotgun (WGS) entry which is preliminary data.</text>
</comment>
<dbReference type="GO" id="GO:0007166">
    <property type="term" value="P:cell surface receptor signaling pathway"/>
    <property type="evidence" value="ECO:0007669"/>
    <property type="project" value="InterPro"/>
</dbReference>
<evidence type="ECO:0000256" key="1">
    <source>
        <dbReference type="ARBA" id="ARBA00022527"/>
    </source>
</evidence>
<dbReference type="InterPro" id="IPR000719">
    <property type="entry name" value="Prot_kinase_dom"/>
</dbReference>
<dbReference type="InterPro" id="IPR017441">
    <property type="entry name" value="Protein_kinase_ATP_BS"/>
</dbReference>
<keyword evidence="1" id="KW-0808">Transferase</keyword>
<dbReference type="Gene3D" id="1.10.510.10">
    <property type="entry name" value="Transferase(Phosphotransferase) domain 1"/>
    <property type="match status" value="1"/>
</dbReference>
<dbReference type="PROSITE" id="PS00108">
    <property type="entry name" value="PROTEIN_KINASE_ST"/>
    <property type="match status" value="1"/>
</dbReference>
<dbReference type="PROSITE" id="PS00107">
    <property type="entry name" value="PROTEIN_KINASE_ATP"/>
    <property type="match status" value="1"/>
</dbReference>
<dbReference type="AlphaFoldDB" id="A0AAW0FRB5"/>
<organism evidence="7 8">
    <name type="scientific">Cerrena zonata</name>
    <dbReference type="NCBI Taxonomy" id="2478898"/>
    <lineage>
        <taxon>Eukaryota</taxon>
        <taxon>Fungi</taxon>
        <taxon>Dikarya</taxon>
        <taxon>Basidiomycota</taxon>
        <taxon>Agaricomycotina</taxon>
        <taxon>Agaricomycetes</taxon>
        <taxon>Polyporales</taxon>
        <taxon>Cerrenaceae</taxon>
        <taxon>Cerrena</taxon>
    </lineage>
</organism>
<dbReference type="PROSITE" id="PS50011">
    <property type="entry name" value="PROTEIN_KINASE_DOM"/>
    <property type="match status" value="1"/>
</dbReference>
<keyword evidence="3 4" id="KW-0067">ATP-binding</keyword>
<dbReference type="GO" id="GO:0004674">
    <property type="term" value="F:protein serine/threonine kinase activity"/>
    <property type="evidence" value="ECO:0007669"/>
    <property type="project" value="UniProtKB-KW"/>
</dbReference>
<dbReference type="EMBL" id="JASBNA010000037">
    <property type="protein sequence ID" value="KAK7682109.1"/>
    <property type="molecule type" value="Genomic_DNA"/>
</dbReference>
<gene>
    <name evidence="7" type="ORF">QCA50_014695</name>
</gene>
<keyword evidence="2 4" id="KW-0547">Nucleotide-binding</keyword>
<dbReference type="SMART" id="SM00220">
    <property type="entry name" value="S_TKc"/>
    <property type="match status" value="1"/>
</dbReference>
<proteinExistence type="predicted"/>
<feature type="binding site" evidence="4">
    <location>
        <position position="243"/>
    </location>
    <ligand>
        <name>ATP</name>
        <dbReference type="ChEBI" id="CHEBI:30616"/>
    </ligand>
</feature>
<evidence type="ECO:0000256" key="4">
    <source>
        <dbReference type="PROSITE-ProRule" id="PRU10141"/>
    </source>
</evidence>
<evidence type="ECO:0000259" key="6">
    <source>
        <dbReference type="PROSITE" id="PS50011"/>
    </source>
</evidence>
<sequence>MDGAVSGLLNLFSNVVQYCYSQLQKMKTNTQECHVLASFIQRIHELVKSRSKSGLAPHLRSEIKELSGFLSEFVSTVGSMSDKSWLKRFWWQDEITRRIGLTYRRIQNTLDLFQLEENIHSVSRKGEKARQADSQQLRQTIEPYLGDSDAIFKLLDIRPEEIPEAKILVQKLLTRLQQSTEKRFFEQALYALQSRSGHFGLDDADDFSITSLEVIRTPRQLGTGGFGTVYEGRVIGIKAVAIKELDGVPESIVWQEIKTWKRLKHEHIVDLIGAAPSANPPFIVCEYMENGEAMGYLARNPGADRKLLLHDSSLGLLYLHYHYVIHGDLKAANILIDAEGRARLSDFGLSIVRSHSSRLRQTKKVAGPLYGTAPWMAPELLKGERISVASDVYGFAMTMYEVYSGMVPFANIANDAAILLSSIVDRRIRPSRPPSVSGTTSLDDDVWDVMERSWNHEPSRRPKVSDIASILGRHRGRATQQATGAPVKVNDPKPAVPPKGQTHRPNDNDTIQFPVPGIEGVPLENLNGCYSENSLPSTSRSTDKEDNHKVQSSSTPANYFVGGWRQEAKRTMADPSTTPHISTHALTHQLSQVQISSSTRNTSKPPNLSRPWERLRDYFFKWTESWDYQTLSVAHTSTQPNYVVNDIALTIWIMQMYKRRLRYLWSERLYDVVEVFTVPPLYTAKINRCLVGNSDKTLEQQGITAALKVLCDLWSVVRHGENAEPKVVLVVGQHAKDKSRWLVHKISLLDGNICTYETSNNESPPTANELPSGWWSVICSLWPHVRHRPTLSTRIIYRSNQPAYESSLSAAITWRNLLQDLRPDREADLHETRSSIRRETEILLHSRFNVEYVRTT</sequence>
<protein>
    <recommendedName>
        <fullName evidence="6">Protein kinase domain-containing protein</fullName>
    </recommendedName>
</protein>
<dbReference type="GO" id="GO:0005524">
    <property type="term" value="F:ATP binding"/>
    <property type="evidence" value="ECO:0007669"/>
    <property type="project" value="UniProtKB-UniRule"/>
</dbReference>
<name>A0AAW0FRB5_9APHY</name>
<dbReference type="Proteomes" id="UP001385951">
    <property type="component" value="Unassembled WGS sequence"/>
</dbReference>